<dbReference type="PANTHER" id="PTHR48125">
    <property type="entry name" value="LP07818P1"/>
    <property type="match status" value="1"/>
</dbReference>
<dbReference type="RefSeq" id="XP_062630912.1">
    <property type="nucleotide sequence ID" value="XM_062774928.1"/>
</dbReference>
<protein>
    <submittedName>
        <fullName evidence="2">Uncharacterized protein</fullName>
    </submittedName>
</protein>
<dbReference type="EMBL" id="CP086719">
    <property type="protein sequence ID" value="WOO84886.1"/>
    <property type="molecule type" value="Genomic_DNA"/>
</dbReference>
<feature type="compositionally biased region" description="Pro residues" evidence="1">
    <location>
        <begin position="687"/>
        <end position="707"/>
    </location>
</feature>
<organism evidence="2 3">
    <name type="scientific">Vanrija pseudolonga</name>
    <dbReference type="NCBI Taxonomy" id="143232"/>
    <lineage>
        <taxon>Eukaryota</taxon>
        <taxon>Fungi</taxon>
        <taxon>Dikarya</taxon>
        <taxon>Basidiomycota</taxon>
        <taxon>Agaricomycotina</taxon>
        <taxon>Tremellomycetes</taxon>
        <taxon>Trichosporonales</taxon>
        <taxon>Trichosporonaceae</taxon>
        <taxon>Vanrija</taxon>
    </lineage>
</organism>
<feature type="compositionally biased region" description="Low complexity" evidence="1">
    <location>
        <begin position="581"/>
        <end position="590"/>
    </location>
</feature>
<reference evidence="2" key="1">
    <citation type="submission" date="2023-10" db="EMBL/GenBank/DDBJ databases">
        <authorList>
            <person name="Noh H."/>
        </authorList>
    </citation>
    <scope>NUCLEOTIDE SEQUENCE</scope>
    <source>
        <strain evidence="2">DUCC4014</strain>
    </source>
</reference>
<evidence type="ECO:0000313" key="2">
    <source>
        <dbReference type="EMBL" id="WOO84886.1"/>
    </source>
</evidence>
<accession>A0AAF0YI62</accession>
<dbReference type="GeneID" id="87811563"/>
<dbReference type="SUPFAM" id="SSF52047">
    <property type="entry name" value="RNI-like"/>
    <property type="match status" value="1"/>
</dbReference>
<dbReference type="AlphaFoldDB" id="A0AAF0YI62"/>
<sequence>MGDFIKSGIGGEVTDRALASIGSSKPLWRLLPLPLSQVNAQAATKATSTYGRANSLQSCCLTVISRGFDEYDPGLLARLPPRLVQRVMARVASDRGYRADSAVSERRPDEATIWAFGALADPEGARDAAPSHTLALPPLYSLLQMPRNELLVGDEDYPLTAVPKLYASLHPQPSVRFLTTLTLTGMDGIVNDATVQSLKWLTHLTVLWMRGCTRVTDEGIKQLTWSLVLPGVGDESEGRGLWRLRAWYLPGCTGVSDRAMASFAKWPGLSLLDVRNTSVTEEIGSDIFNRQNQGVFGGLQPDMSNCTDGLRGLFTTEPPDTVVSKLARTLLKPDLPDAGHGKRHLALHLIPTVQFPEQRWLHNPSEERPQIKAFSSTSAYRGDGVGMVYGKGASLIADEERDYRARVRTAFELQAKDDEDDRKAAAGEAYIPWQIQEAIDRELFWHQHKVDEKARKKKLKEDIKAGRTGPEYKSHSLAGGVFYEDDGADARSRSFVAGGKRRAPAAKEEDVDDGTGEDSLMLVRMVHPQWARLAHTSARDGPAFAMGNVKLAARKAKVAVDLSLGIELPSSQPSQSQRWAPSQASSSPMRSSPPPETAPTPRTHNPFKAKAAVANALGVRPLRATLSGGVAADEVKREPGVAVRRDPLADIKLPPRSTPSVKAEPTSPARAKPAATKPLPKSITTPLPKPTAKPAPKTAPKPAPTKAPKPDIRSFFAAKPAPAPPTTTPAKRASSSVVDPRAPKRS</sequence>
<dbReference type="InterPro" id="IPR032675">
    <property type="entry name" value="LRR_dom_sf"/>
</dbReference>
<proteinExistence type="predicted"/>
<feature type="compositionally biased region" description="Polar residues" evidence="1">
    <location>
        <begin position="569"/>
        <end position="580"/>
    </location>
</feature>
<dbReference type="PANTHER" id="PTHR48125:SF10">
    <property type="entry name" value="OS12G0136300 PROTEIN"/>
    <property type="match status" value="1"/>
</dbReference>
<gene>
    <name evidence="2" type="ORF">LOC62_06G008397</name>
</gene>
<evidence type="ECO:0000256" key="1">
    <source>
        <dbReference type="SAM" id="MobiDB-lite"/>
    </source>
</evidence>
<keyword evidence="3" id="KW-1185">Reference proteome</keyword>
<dbReference type="Gene3D" id="3.80.10.10">
    <property type="entry name" value="Ribonuclease Inhibitor"/>
    <property type="match status" value="1"/>
</dbReference>
<feature type="region of interest" description="Disordered" evidence="1">
    <location>
        <begin position="568"/>
        <end position="605"/>
    </location>
</feature>
<name>A0AAF0YI62_9TREE</name>
<feature type="region of interest" description="Disordered" evidence="1">
    <location>
        <begin position="641"/>
        <end position="746"/>
    </location>
</feature>
<dbReference type="Proteomes" id="UP000827549">
    <property type="component" value="Chromosome 6"/>
</dbReference>
<feature type="region of interest" description="Disordered" evidence="1">
    <location>
        <begin position="496"/>
        <end position="515"/>
    </location>
</feature>
<evidence type="ECO:0000313" key="3">
    <source>
        <dbReference type="Proteomes" id="UP000827549"/>
    </source>
</evidence>